<dbReference type="InterPro" id="IPR011990">
    <property type="entry name" value="TPR-like_helical_dom_sf"/>
</dbReference>
<evidence type="ECO:0000256" key="1">
    <source>
        <dbReference type="ARBA" id="ARBA00007626"/>
    </source>
</evidence>
<sequence>MPALQEFLISECMQLKMLPHGIEYLEDLQMLNLHFVTNELVEQIRGEDSEEQPQVRHIPCINIIWQSPEGIKFERLLNSKGNTREASELFVRLSKEGVFVKKSSCLKLLSNLCMEGENDMALALFERVLVLYDPPCKIMYNKLIAAFCSSGDMRKAQRVFDTMLWTGLTPDVITYTMMINGYCRVNYNLQDAIVLFDEMIDRSLEPDIVTYTALLCGYCSQGNVDRAVTLVNEMSFKGIQPDARFMSVLHRGILKAKKVKFQHQR</sequence>
<dbReference type="Proteomes" id="UP000306102">
    <property type="component" value="Unassembled WGS sequence"/>
</dbReference>
<evidence type="ECO:0000256" key="3">
    <source>
        <dbReference type="PROSITE-ProRule" id="PRU00708"/>
    </source>
</evidence>
<keyword evidence="5" id="KW-1185">Reference proteome</keyword>
<comment type="similarity">
    <text evidence="1">Belongs to the PPR family. P subfamily.</text>
</comment>
<dbReference type="InterPro" id="IPR002885">
    <property type="entry name" value="PPR_rpt"/>
</dbReference>
<feature type="repeat" description="PPR" evidence="3">
    <location>
        <begin position="136"/>
        <end position="170"/>
    </location>
</feature>
<dbReference type="Pfam" id="PF12854">
    <property type="entry name" value="PPR_1"/>
    <property type="match status" value="1"/>
</dbReference>
<evidence type="ECO:0000256" key="2">
    <source>
        <dbReference type="ARBA" id="ARBA00022737"/>
    </source>
</evidence>
<dbReference type="EMBL" id="SDRB02002723">
    <property type="protein sequence ID" value="THG19006.1"/>
    <property type="molecule type" value="Genomic_DNA"/>
</dbReference>
<organism evidence="4 5">
    <name type="scientific">Camellia sinensis var. sinensis</name>
    <name type="common">China tea</name>
    <dbReference type="NCBI Taxonomy" id="542762"/>
    <lineage>
        <taxon>Eukaryota</taxon>
        <taxon>Viridiplantae</taxon>
        <taxon>Streptophyta</taxon>
        <taxon>Embryophyta</taxon>
        <taxon>Tracheophyta</taxon>
        <taxon>Spermatophyta</taxon>
        <taxon>Magnoliopsida</taxon>
        <taxon>eudicotyledons</taxon>
        <taxon>Gunneridae</taxon>
        <taxon>Pentapetalae</taxon>
        <taxon>asterids</taxon>
        <taxon>Ericales</taxon>
        <taxon>Theaceae</taxon>
        <taxon>Camellia</taxon>
    </lineage>
</organism>
<dbReference type="PROSITE" id="PS51375">
    <property type="entry name" value="PPR"/>
    <property type="match status" value="3"/>
</dbReference>
<dbReference type="Gene3D" id="1.25.40.10">
    <property type="entry name" value="Tetratricopeptide repeat domain"/>
    <property type="match status" value="2"/>
</dbReference>
<feature type="repeat" description="PPR" evidence="3">
    <location>
        <begin position="171"/>
        <end position="206"/>
    </location>
</feature>
<gene>
    <name evidence="4" type="ORF">TEA_008744</name>
</gene>
<feature type="repeat" description="PPR" evidence="3">
    <location>
        <begin position="207"/>
        <end position="241"/>
    </location>
</feature>
<accession>A0A4S4ES36</accession>
<dbReference type="AlphaFoldDB" id="A0A4S4ES36"/>
<proteinExistence type="inferred from homology"/>
<dbReference type="Pfam" id="PF13041">
    <property type="entry name" value="PPR_2"/>
    <property type="match status" value="1"/>
</dbReference>
<name>A0A4S4ES36_CAMSN</name>
<protein>
    <recommendedName>
        <fullName evidence="6">Pentacotripeptide-repeat region of PRORP domain-containing protein</fullName>
    </recommendedName>
</protein>
<reference evidence="4 5" key="1">
    <citation type="journal article" date="2018" name="Proc. Natl. Acad. Sci. U.S.A.">
        <title>Draft genome sequence of Camellia sinensis var. sinensis provides insights into the evolution of the tea genome and tea quality.</title>
        <authorList>
            <person name="Wei C."/>
            <person name="Yang H."/>
            <person name="Wang S."/>
            <person name="Zhao J."/>
            <person name="Liu C."/>
            <person name="Gao L."/>
            <person name="Xia E."/>
            <person name="Lu Y."/>
            <person name="Tai Y."/>
            <person name="She G."/>
            <person name="Sun J."/>
            <person name="Cao H."/>
            <person name="Tong W."/>
            <person name="Gao Q."/>
            <person name="Li Y."/>
            <person name="Deng W."/>
            <person name="Jiang X."/>
            <person name="Wang W."/>
            <person name="Chen Q."/>
            <person name="Zhang S."/>
            <person name="Li H."/>
            <person name="Wu J."/>
            <person name="Wang P."/>
            <person name="Li P."/>
            <person name="Shi C."/>
            <person name="Zheng F."/>
            <person name="Jian J."/>
            <person name="Huang B."/>
            <person name="Shan D."/>
            <person name="Shi M."/>
            <person name="Fang C."/>
            <person name="Yue Y."/>
            <person name="Li F."/>
            <person name="Li D."/>
            <person name="Wei S."/>
            <person name="Han B."/>
            <person name="Jiang C."/>
            <person name="Yin Y."/>
            <person name="Xia T."/>
            <person name="Zhang Z."/>
            <person name="Bennetzen J.L."/>
            <person name="Zhao S."/>
            <person name="Wan X."/>
        </authorList>
    </citation>
    <scope>NUCLEOTIDE SEQUENCE [LARGE SCALE GENOMIC DNA]</scope>
    <source>
        <strain evidence="5">cv. Shuchazao</strain>
        <tissue evidence="4">Leaf</tissue>
    </source>
</reference>
<comment type="caution">
    <text evidence="4">The sequence shown here is derived from an EMBL/GenBank/DDBJ whole genome shotgun (WGS) entry which is preliminary data.</text>
</comment>
<dbReference type="InterPro" id="IPR050667">
    <property type="entry name" value="PPR-containing_protein"/>
</dbReference>
<evidence type="ECO:0008006" key="6">
    <source>
        <dbReference type="Google" id="ProtNLM"/>
    </source>
</evidence>
<dbReference type="PANTHER" id="PTHR47939:SF13">
    <property type="entry name" value="OS03G0201400 PROTEIN"/>
    <property type="match status" value="1"/>
</dbReference>
<keyword evidence="2" id="KW-0677">Repeat</keyword>
<evidence type="ECO:0000313" key="4">
    <source>
        <dbReference type="EMBL" id="THG19006.1"/>
    </source>
</evidence>
<evidence type="ECO:0000313" key="5">
    <source>
        <dbReference type="Proteomes" id="UP000306102"/>
    </source>
</evidence>
<dbReference type="PANTHER" id="PTHR47939">
    <property type="entry name" value="MEMBRANE-ASSOCIATED SALT-INDUCIBLE PROTEIN-LIKE"/>
    <property type="match status" value="1"/>
</dbReference>
<dbReference type="NCBIfam" id="TIGR00756">
    <property type="entry name" value="PPR"/>
    <property type="match status" value="3"/>
</dbReference>